<dbReference type="InterPro" id="IPR038765">
    <property type="entry name" value="Papain-like_cys_pep_sf"/>
</dbReference>
<evidence type="ECO:0000313" key="3">
    <source>
        <dbReference type="Proteomes" id="UP000278983"/>
    </source>
</evidence>
<feature type="signal peptide" evidence="1">
    <location>
        <begin position="1"/>
        <end position="19"/>
    </location>
</feature>
<feature type="chain" id="PRO_5019189952" evidence="1">
    <location>
        <begin position="20"/>
        <end position="284"/>
    </location>
</feature>
<dbReference type="Proteomes" id="UP000278983">
    <property type="component" value="Unassembled WGS sequence"/>
</dbReference>
<evidence type="ECO:0000313" key="2">
    <source>
        <dbReference type="EMBL" id="RUL59063.1"/>
    </source>
</evidence>
<dbReference type="Gene3D" id="1.10.3670.10">
    <property type="entry name" value="Putative xylanase like domain"/>
    <property type="match status" value="1"/>
</dbReference>
<dbReference type="AlphaFoldDB" id="A0A432LIX5"/>
<organism evidence="2 3">
    <name type="scientific">Prevotella koreensis</name>
    <dbReference type="NCBI Taxonomy" id="2490854"/>
    <lineage>
        <taxon>Bacteria</taxon>
        <taxon>Pseudomonadati</taxon>
        <taxon>Bacteroidota</taxon>
        <taxon>Bacteroidia</taxon>
        <taxon>Bacteroidales</taxon>
        <taxon>Prevotellaceae</taxon>
        <taxon>Prevotella</taxon>
    </lineage>
</organism>
<dbReference type="RefSeq" id="WP_126678233.1">
    <property type="nucleotide sequence ID" value="NZ_RYYU01000001.1"/>
</dbReference>
<reference evidence="2 3" key="1">
    <citation type="submission" date="2018-12" db="EMBL/GenBank/DDBJ databases">
        <title>Genome sequencing of Prevotella sp. KCOM 3155 (= JS262).</title>
        <authorList>
            <person name="Kook J.-K."/>
            <person name="Park S.-N."/>
            <person name="Lim Y.K."/>
        </authorList>
    </citation>
    <scope>NUCLEOTIDE SEQUENCE [LARGE SCALE GENOMIC DNA]</scope>
    <source>
        <strain evidence="2 3">KCOM 3155</strain>
    </source>
</reference>
<dbReference type="SUPFAM" id="SSF54001">
    <property type="entry name" value="Cysteine proteinases"/>
    <property type="match status" value="1"/>
</dbReference>
<gene>
    <name evidence="2" type="ORF">EHV08_04270</name>
</gene>
<sequence>MVRIFVICVMLFMASFAGASGKSTYLREDSVMVVRLLSEAKTMPKGENPVLFFARKFIGKPYVAHTLEVNKKEQLVVNLRELDCTTFVETVLALTMTAKENNYSFKGYCDNLTKIRYQNGTLKDYSSRLHYFTAWIKDNVKMGIVDEVMGDTELFSGLQIVDATYMTKHSGSYKMLAGDTAMIRKIALMEKDICGQKYRYIPNGNIQDTKELRNIIHDGDVIAIVTSKKGLEISHLGFAVWRRDGLHLLNASSLKHKVVEERATLKNYLIGRKTALGVRVLRLK</sequence>
<dbReference type="Pfam" id="PF07313">
    <property type="entry name" value="AmiA-like"/>
    <property type="match status" value="1"/>
</dbReference>
<keyword evidence="3" id="KW-1185">Reference proteome</keyword>
<dbReference type="InterPro" id="IPR010846">
    <property type="entry name" value="AmiA-like"/>
</dbReference>
<evidence type="ECO:0000256" key="1">
    <source>
        <dbReference type="SAM" id="SignalP"/>
    </source>
</evidence>
<comment type="caution">
    <text evidence="2">The sequence shown here is derived from an EMBL/GenBank/DDBJ whole genome shotgun (WGS) entry which is preliminary data.</text>
</comment>
<name>A0A432LIX5_9BACT</name>
<protein>
    <submittedName>
        <fullName evidence="2">DUF1460 domain-containing protein</fullName>
    </submittedName>
</protein>
<dbReference type="OrthoDB" id="1409585at2"/>
<keyword evidence="1" id="KW-0732">Signal</keyword>
<dbReference type="Gene3D" id="2.30.260.10">
    <property type="entry name" value="putative xylanase like domain"/>
    <property type="match status" value="1"/>
</dbReference>
<accession>A0A432LIX5</accession>
<proteinExistence type="predicted"/>
<dbReference type="EMBL" id="RYYU01000001">
    <property type="protein sequence ID" value="RUL59063.1"/>
    <property type="molecule type" value="Genomic_DNA"/>
</dbReference>